<gene>
    <name evidence="2" type="ORF">METZ01_LOCUS77862</name>
</gene>
<dbReference type="GO" id="GO:0010181">
    <property type="term" value="F:FMN binding"/>
    <property type="evidence" value="ECO:0007669"/>
    <property type="project" value="TreeGrafter"/>
</dbReference>
<evidence type="ECO:0000259" key="1">
    <source>
        <dbReference type="Pfam" id="PF03358"/>
    </source>
</evidence>
<feature type="domain" description="NADPH-dependent FMN reductase-like" evidence="1">
    <location>
        <begin position="7"/>
        <end position="146"/>
    </location>
</feature>
<reference evidence="2" key="1">
    <citation type="submission" date="2018-05" db="EMBL/GenBank/DDBJ databases">
        <authorList>
            <person name="Lanie J.A."/>
            <person name="Ng W.-L."/>
            <person name="Kazmierczak K.M."/>
            <person name="Andrzejewski T.M."/>
            <person name="Davidsen T.M."/>
            <person name="Wayne K.J."/>
            <person name="Tettelin H."/>
            <person name="Glass J.I."/>
            <person name="Rusch D."/>
            <person name="Podicherti R."/>
            <person name="Tsui H.-C.T."/>
            <person name="Winkler M.E."/>
        </authorList>
    </citation>
    <scope>NUCLEOTIDE SEQUENCE</scope>
</reference>
<organism evidence="2">
    <name type="scientific">marine metagenome</name>
    <dbReference type="NCBI Taxonomy" id="408172"/>
    <lineage>
        <taxon>unclassified sequences</taxon>
        <taxon>metagenomes</taxon>
        <taxon>ecological metagenomes</taxon>
    </lineage>
</organism>
<dbReference type="GO" id="GO:0005829">
    <property type="term" value="C:cytosol"/>
    <property type="evidence" value="ECO:0007669"/>
    <property type="project" value="TreeGrafter"/>
</dbReference>
<dbReference type="PANTHER" id="PTHR30543:SF21">
    <property type="entry name" value="NAD(P)H-DEPENDENT FMN REDUCTASE LOT6"/>
    <property type="match status" value="1"/>
</dbReference>
<dbReference type="Gene3D" id="3.40.50.360">
    <property type="match status" value="1"/>
</dbReference>
<accession>A0A381UBP2</accession>
<evidence type="ECO:0000313" key="2">
    <source>
        <dbReference type="EMBL" id="SVA25008.1"/>
    </source>
</evidence>
<dbReference type="Pfam" id="PF03358">
    <property type="entry name" value="FMN_red"/>
    <property type="match status" value="1"/>
</dbReference>
<dbReference type="InterPro" id="IPR050712">
    <property type="entry name" value="NAD(P)H-dep_reductase"/>
</dbReference>
<dbReference type="EMBL" id="UINC01006024">
    <property type="protein sequence ID" value="SVA25008.1"/>
    <property type="molecule type" value="Genomic_DNA"/>
</dbReference>
<dbReference type="PANTHER" id="PTHR30543">
    <property type="entry name" value="CHROMATE REDUCTASE"/>
    <property type="match status" value="1"/>
</dbReference>
<name>A0A381UBP2_9ZZZZ</name>
<dbReference type="GO" id="GO:0016491">
    <property type="term" value="F:oxidoreductase activity"/>
    <property type="evidence" value="ECO:0007669"/>
    <property type="project" value="InterPro"/>
</dbReference>
<dbReference type="SUPFAM" id="SSF52218">
    <property type="entry name" value="Flavoproteins"/>
    <property type="match status" value="1"/>
</dbReference>
<dbReference type="InterPro" id="IPR029039">
    <property type="entry name" value="Flavoprotein-like_sf"/>
</dbReference>
<proteinExistence type="predicted"/>
<dbReference type="InterPro" id="IPR005025">
    <property type="entry name" value="FMN_Rdtase-like_dom"/>
</dbReference>
<dbReference type="AlphaFoldDB" id="A0A381UBP2"/>
<protein>
    <recommendedName>
        <fullName evidence="1">NADPH-dependent FMN reductase-like domain-containing protein</fullName>
    </recommendedName>
</protein>
<sequence>MNAPVIVMGICGTFDLDSANGRLLEILLEKCRSVGAETLVWNNGDNPLPMVGEDGCWSHPNVKAYKEMADSADAFVLSSPEYHGTMSGVMKNNLDWLSFDQTSGKVFGLMSTLGGQANSNTLNHMRIAARWIHGWVVPEQVAVGNIKNAFDDSGNLVDESIHDRVSRLAESIVTSTAKLRR</sequence>